<name>A0A518DHQ4_9BACT</name>
<keyword evidence="2" id="KW-1185">Reference proteome</keyword>
<dbReference type="KEGG" id="pnd:Pla175_44260"/>
<proteinExistence type="predicted"/>
<evidence type="ECO:0008006" key="3">
    <source>
        <dbReference type="Google" id="ProtNLM"/>
    </source>
</evidence>
<dbReference type="Gene3D" id="3.30.460.40">
    <property type="match status" value="1"/>
</dbReference>
<evidence type="ECO:0000313" key="1">
    <source>
        <dbReference type="EMBL" id="QDU91010.1"/>
    </source>
</evidence>
<dbReference type="SUPFAM" id="SSF81301">
    <property type="entry name" value="Nucleotidyltransferase"/>
    <property type="match status" value="1"/>
</dbReference>
<dbReference type="AlphaFoldDB" id="A0A518DHQ4"/>
<dbReference type="Proteomes" id="UP000317429">
    <property type="component" value="Chromosome"/>
</dbReference>
<organism evidence="1 2">
    <name type="scientific">Pirellulimonas nuda</name>
    <dbReference type="NCBI Taxonomy" id="2528009"/>
    <lineage>
        <taxon>Bacteria</taxon>
        <taxon>Pseudomonadati</taxon>
        <taxon>Planctomycetota</taxon>
        <taxon>Planctomycetia</taxon>
        <taxon>Pirellulales</taxon>
        <taxon>Lacipirellulaceae</taxon>
        <taxon>Pirellulimonas</taxon>
    </lineage>
</organism>
<dbReference type="EMBL" id="CP036291">
    <property type="protein sequence ID" value="QDU91010.1"/>
    <property type="molecule type" value="Genomic_DNA"/>
</dbReference>
<protein>
    <recommendedName>
        <fullName evidence="3">Nucleotidyl transferase AbiEii toxin, Type IV TA system</fullName>
    </recommendedName>
</protein>
<dbReference type="RefSeq" id="WP_197527060.1">
    <property type="nucleotide sequence ID" value="NZ_CP036291.1"/>
</dbReference>
<accession>A0A518DHQ4</accession>
<sequence length="227" mass="25019">MLAGAVHIPQTIVFGVVFDPKNNDRVRGMNVDGLFASVGALFDLLETRGIDYVLVGGVAMLAYVEGRNTQDIDLILSHKDLAKLPELVVEDQNQEFGRGKLGELQVDLLFTRNKLFKRVASLHTTRKRFADREAPCATEEGLLLLKLFALPSLYRQGRFDKVDTYERDVAALMRHSAVDALAAVDSLTDVLAPADIDELRQIVAEIAQRQADAAKRFRGHPGSPPPA</sequence>
<gene>
    <name evidence="1" type="ORF">Pla175_44260</name>
</gene>
<evidence type="ECO:0000313" key="2">
    <source>
        <dbReference type="Proteomes" id="UP000317429"/>
    </source>
</evidence>
<reference evidence="1 2" key="1">
    <citation type="submission" date="2019-02" db="EMBL/GenBank/DDBJ databases">
        <title>Deep-cultivation of Planctomycetes and their phenomic and genomic characterization uncovers novel biology.</title>
        <authorList>
            <person name="Wiegand S."/>
            <person name="Jogler M."/>
            <person name="Boedeker C."/>
            <person name="Pinto D."/>
            <person name="Vollmers J."/>
            <person name="Rivas-Marin E."/>
            <person name="Kohn T."/>
            <person name="Peeters S.H."/>
            <person name="Heuer A."/>
            <person name="Rast P."/>
            <person name="Oberbeckmann S."/>
            <person name="Bunk B."/>
            <person name="Jeske O."/>
            <person name="Meyerdierks A."/>
            <person name="Storesund J.E."/>
            <person name="Kallscheuer N."/>
            <person name="Luecker S."/>
            <person name="Lage O.M."/>
            <person name="Pohl T."/>
            <person name="Merkel B.J."/>
            <person name="Hornburger P."/>
            <person name="Mueller R.-W."/>
            <person name="Bruemmer F."/>
            <person name="Labrenz M."/>
            <person name="Spormann A.M."/>
            <person name="Op den Camp H."/>
            <person name="Overmann J."/>
            <person name="Amann R."/>
            <person name="Jetten M.S.M."/>
            <person name="Mascher T."/>
            <person name="Medema M.H."/>
            <person name="Devos D.P."/>
            <person name="Kaster A.-K."/>
            <person name="Ovreas L."/>
            <person name="Rohde M."/>
            <person name="Galperin M.Y."/>
            <person name="Jogler C."/>
        </authorList>
    </citation>
    <scope>NUCLEOTIDE SEQUENCE [LARGE SCALE GENOMIC DNA]</scope>
    <source>
        <strain evidence="1 2">Pla175</strain>
    </source>
</reference>
<dbReference type="InterPro" id="IPR043519">
    <property type="entry name" value="NT_sf"/>
</dbReference>